<name>A0A4C1VRS2_EUMVA</name>
<organism evidence="2 3">
    <name type="scientific">Eumeta variegata</name>
    <name type="common">Bagworm moth</name>
    <name type="synonym">Eumeta japonica</name>
    <dbReference type="NCBI Taxonomy" id="151549"/>
    <lineage>
        <taxon>Eukaryota</taxon>
        <taxon>Metazoa</taxon>
        <taxon>Ecdysozoa</taxon>
        <taxon>Arthropoda</taxon>
        <taxon>Hexapoda</taxon>
        <taxon>Insecta</taxon>
        <taxon>Pterygota</taxon>
        <taxon>Neoptera</taxon>
        <taxon>Endopterygota</taxon>
        <taxon>Lepidoptera</taxon>
        <taxon>Glossata</taxon>
        <taxon>Ditrysia</taxon>
        <taxon>Tineoidea</taxon>
        <taxon>Psychidae</taxon>
        <taxon>Oiketicinae</taxon>
        <taxon>Eumeta</taxon>
    </lineage>
</organism>
<evidence type="ECO:0000313" key="2">
    <source>
        <dbReference type="EMBL" id="GBP40514.1"/>
    </source>
</evidence>
<sequence length="143" mass="16510">MKDKEIDFISTQTEPRTETSNERLAEICVHRSPVKDDAPNFIPEANPGPYRRTDYDVRVRRRALPLSYHILICFEHGISRPISRDRIGADLEYASQSCVPTRRRPRTARKAGGPSRPAGLKWAVIRNYFLHRFRRYAASATDI</sequence>
<evidence type="ECO:0000256" key="1">
    <source>
        <dbReference type="SAM" id="MobiDB-lite"/>
    </source>
</evidence>
<reference evidence="2 3" key="1">
    <citation type="journal article" date="2019" name="Commun. Biol.">
        <title>The bagworm genome reveals a unique fibroin gene that provides high tensile strength.</title>
        <authorList>
            <person name="Kono N."/>
            <person name="Nakamura H."/>
            <person name="Ohtoshi R."/>
            <person name="Tomita M."/>
            <person name="Numata K."/>
            <person name="Arakawa K."/>
        </authorList>
    </citation>
    <scope>NUCLEOTIDE SEQUENCE [LARGE SCALE GENOMIC DNA]</scope>
</reference>
<dbReference type="AlphaFoldDB" id="A0A4C1VRS2"/>
<dbReference type="EMBL" id="BGZK01000382">
    <property type="protein sequence ID" value="GBP40514.1"/>
    <property type="molecule type" value="Genomic_DNA"/>
</dbReference>
<proteinExistence type="predicted"/>
<keyword evidence="3" id="KW-1185">Reference proteome</keyword>
<evidence type="ECO:0000313" key="3">
    <source>
        <dbReference type="Proteomes" id="UP000299102"/>
    </source>
</evidence>
<gene>
    <name evidence="2" type="ORF">EVAR_30573_1</name>
</gene>
<dbReference type="Proteomes" id="UP000299102">
    <property type="component" value="Unassembled WGS sequence"/>
</dbReference>
<protein>
    <submittedName>
        <fullName evidence="2">Uncharacterized protein</fullName>
    </submittedName>
</protein>
<comment type="caution">
    <text evidence="2">The sequence shown here is derived from an EMBL/GenBank/DDBJ whole genome shotgun (WGS) entry which is preliminary data.</text>
</comment>
<feature type="region of interest" description="Disordered" evidence="1">
    <location>
        <begin position="1"/>
        <end position="21"/>
    </location>
</feature>
<accession>A0A4C1VRS2</accession>